<comment type="similarity">
    <text evidence="1">Belongs to the TEL2 family.</text>
</comment>
<gene>
    <name evidence="3" type="ORF">METBIDRAFT_166152</name>
</gene>
<dbReference type="STRING" id="869754.A0A1A0HA50"/>
<proteinExistence type="inferred from homology"/>
<dbReference type="GO" id="GO:0051879">
    <property type="term" value="F:Hsp90 protein binding"/>
    <property type="evidence" value="ECO:0007669"/>
    <property type="project" value="TreeGrafter"/>
</dbReference>
<dbReference type="PANTHER" id="PTHR15830:SF10">
    <property type="entry name" value="TELOMERE LENGTH REGULATION PROTEIN TEL2 HOMOLOG"/>
    <property type="match status" value="1"/>
</dbReference>
<dbReference type="AlphaFoldDB" id="A0A1A0HA50"/>
<dbReference type="EMBL" id="LXTC01000003">
    <property type="protein sequence ID" value="OBA20891.1"/>
    <property type="molecule type" value="Genomic_DNA"/>
</dbReference>
<organism evidence="3 4">
    <name type="scientific">Metschnikowia bicuspidata var. bicuspidata NRRL YB-4993</name>
    <dbReference type="NCBI Taxonomy" id="869754"/>
    <lineage>
        <taxon>Eukaryota</taxon>
        <taxon>Fungi</taxon>
        <taxon>Dikarya</taxon>
        <taxon>Ascomycota</taxon>
        <taxon>Saccharomycotina</taxon>
        <taxon>Pichiomycetes</taxon>
        <taxon>Metschnikowiaceae</taxon>
        <taxon>Metschnikowia</taxon>
    </lineage>
</organism>
<dbReference type="Proteomes" id="UP000092555">
    <property type="component" value="Unassembled WGS sequence"/>
</dbReference>
<sequence length="821" mass="91317">MDILKGSPLPAQIQECIRSVDLSRDVDLLRLVSTLLKYTVPQTYLSLPGPCQDAVSRVFRTVVGLGNLTARIGMFSRQKTDLPRDVCKALDAHMQLLHKALAPGLVGELVFSASLAARREIEKLLFKGKTYAIVREAALNYSDMHVPPMLQNMDAYTGFLATELLLLEDAASFSVALLSFGNSAAFFDVLFSRAHADFLRQTVGTMKRFERKQVLVKFLDFAFSRYLGSGASSEAVVAVSVLSREIIDNSVWDELLLEKVVSRYSYPLNSMVALLVDSAPSLVPKFLATWGAAAGLVNEPIVKQGYRTHLLLCLCAQLPPGELQDLLKLPAFVSAITNRLSSLSSQVKFLGVLFADKLSSMAQAQPIFDMNNMRDMQQPDFPADFLKSADFSLSVTGSWEVLESPYIVETGDLNSEAGIDLKPLTLQETPKKSFAADLNMSDEEDDPTLASREKVPVPIYVRDLLSYLSVDSKDQSAYEKQKIALEITPTLLRQKLAFGSEVSFYANDLLAQLVGLSNQYDDNNFETSRLNAMIAVVVSYPDVSLHLCKLLLTGDYSLQQRLSLLSAMSFGARALRGYKDEIVDNSFKPTPFPSKTLPKKLHDQYTAMDYGYSRIENSIQNALMRESSEEARDELSGGRVLRVSAKLRKEPKTLEVSKDQLPNFRDIVGRLFFFPLVAVWYESGGINIGHYTPVLIAHYVRTLSLILHCAYPTAIDLKDMAGEYLTLVTPVLQKVGTDQLQVIESIVTGVTLICEILDPTFLITSFDGNLHIIESVLLQWWESLIDDRVKSLCAGLLLRLNRLRENMERTLLDQMNGALFA</sequence>
<dbReference type="InterPro" id="IPR019337">
    <property type="entry name" value="Telomere_length_regulation_dom"/>
</dbReference>
<dbReference type="GeneID" id="30027637"/>
<dbReference type="Gene3D" id="1.25.40.720">
    <property type="entry name" value="Telomere length regulation protein 2, C-terminal domain"/>
    <property type="match status" value="2"/>
</dbReference>
<evidence type="ECO:0000313" key="3">
    <source>
        <dbReference type="EMBL" id="OBA20891.1"/>
    </source>
</evidence>
<feature type="domain" description="Telomere length regulation protein conserved" evidence="2">
    <location>
        <begin position="458"/>
        <end position="572"/>
    </location>
</feature>
<evidence type="ECO:0000259" key="2">
    <source>
        <dbReference type="Pfam" id="PF10193"/>
    </source>
</evidence>
<dbReference type="GO" id="GO:0042162">
    <property type="term" value="F:telomeric DNA binding"/>
    <property type="evidence" value="ECO:0007669"/>
    <property type="project" value="TreeGrafter"/>
</dbReference>
<dbReference type="RefSeq" id="XP_018711401.1">
    <property type="nucleotide sequence ID" value="XM_018854661.1"/>
</dbReference>
<name>A0A1A0HA50_9ASCO</name>
<protein>
    <recommendedName>
        <fullName evidence="2">Telomere length regulation protein conserved domain-containing protein</fullName>
    </recommendedName>
</protein>
<dbReference type="InterPro" id="IPR051970">
    <property type="entry name" value="TEL2_Regulation"/>
</dbReference>
<evidence type="ECO:0000313" key="4">
    <source>
        <dbReference type="Proteomes" id="UP000092555"/>
    </source>
</evidence>
<dbReference type="GO" id="GO:0051083">
    <property type="term" value="P:'de novo' cotranslational protein folding"/>
    <property type="evidence" value="ECO:0007669"/>
    <property type="project" value="TreeGrafter"/>
</dbReference>
<reference evidence="3 4" key="1">
    <citation type="submission" date="2016-05" db="EMBL/GenBank/DDBJ databases">
        <title>Comparative genomics of biotechnologically important yeasts.</title>
        <authorList>
            <consortium name="DOE Joint Genome Institute"/>
            <person name="Riley R."/>
            <person name="Haridas S."/>
            <person name="Wolfe K.H."/>
            <person name="Lopes M.R."/>
            <person name="Hittinger C.T."/>
            <person name="Goker M."/>
            <person name="Salamov A."/>
            <person name="Wisecaver J."/>
            <person name="Long T.M."/>
            <person name="Aerts A.L."/>
            <person name="Barry K."/>
            <person name="Choi C."/>
            <person name="Clum A."/>
            <person name="Coughlan A.Y."/>
            <person name="Deshpande S."/>
            <person name="Douglass A.P."/>
            <person name="Hanson S.J."/>
            <person name="Klenk H.-P."/>
            <person name="LaButti K."/>
            <person name="Lapidus A."/>
            <person name="Lindquist E."/>
            <person name="Lipzen A."/>
            <person name="Meier-kolthoff J.P."/>
            <person name="Ohm R.A."/>
            <person name="Otillar R.P."/>
            <person name="Pangilinan J."/>
            <person name="Peng Y."/>
            <person name="Rokas A."/>
            <person name="Rosa C.A."/>
            <person name="Scheuner C."/>
            <person name="Sibirny A.A."/>
            <person name="Slot J.C."/>
            <person name="Stielow J.B."/>
            <person name="Sun H."/>
            <person name="Kurtzman C.P."/>
            <person name="Blackwell M."/>
            <person name="Grigoriev I.V."/>
            <person name="Jeffries T.W."/>
        </authorList>
    </citation>
    <scope>NUCLEOTIDE SEQUENCE [LARGE SCALE GENOMIC DNA]</scope>
    <source>
        <strain evidence="3 4">NRRL YB-4993</strain>
    </source>
</reference>
<dbReference type="GO" id="GO:0005829">
    <property type="term" value="C:cytosol"/>
    <property type="evidence" value="ECO:0007669"/>
    <property type="project" value="TreeGrafter"/>
</dbReference>
<dbReference type="OrthoDB" id="10258062at2759"/>
<evidence type="ECO:0000256" key="1">
    <source>
        <dbReference type="ARBA" id="ARBA00006133"/>
    </source>
</evidence>
<keyword evidence="4" id="KW-1185">Reference proteome</keyword>
<dbReference type="PANTHER" id="PTHR15830">
    <property type="entry name" value="TELOMERE LENGTH REGULATION PROTEIN TEL2 FAMILY MEMBER"/>
    <property type="match status" value="1"/>
</dbReference>
<dbReference type="Pfam" id="PF10193">
    <property type="entry name" value="Telomere_reg-2"/>
    <property type="match status" value="1"/>
</dbReference>
<comment type="caution">
    <text evidence="3">The sequence shown here is derived from an EMBL/GenBank/DDBJ whole genome shotgun (WGS) entry which is preliminary data.</text>
</comment>
<accession>A0A1A0HA50</accession>
<dbReference type="InterPro" id="IPR038528">
    <property type="entry name" value="TEL2_C_sf"/>
</dbReference>